<gene>
    <name evidence="1" type="ORF">E2C01_025585</name>
</gene>
<sequence length="90" mass="10392">MDEENKRKYGVIEKDTHTDKQGWWKEERRYVVILAYSATLAASLESPSFGLNRCLGQRETPLVWLKVSNPAYVGSRWMRCVLGRLSGDGW</sequence>
<name>A0A5B7EGB3_PORTR</name>
<reference evidence="1 2" key="1">
    <citation type="submission" date="2019-05" db="EMBL/GenBank/DDBJ databases">
        <title>Another draft genome of Portunus trituberculatus and its Hox gene families provides insights of decapod evolution.</title>
        <authorList>
            <person name="Jeong J.-H."/>
            <person name="Song I."/>
            <person name="Kim S."/>
            <person name="Choi T."/>
            <person name="Kim D."/>
            <person name="Ryu S."/>
            <person name="Kim W."/>
        </authorList>
    </citation>
    <scope>NUCLEOTIDE SEQUENCE [LARGE SCALE GENOMIC DNA]</scope>
    <source>
        <tissue evidence="1">Muscle</tissue>
    </source>
</reference>
<keyword evidence="2" id="KW-1185">Reference proteome</keyword>
<dbReference type="Proteomes" id="UP000324222">
    <property type="component" value="Unassembled WGS sequence"/>
</dbReference>
<proteinExistence type="predicted"/>
<organism evidence="1 2">
    <name type="scientific">Portunus trituberculatus</name>
    <name type="common">Swimming crab</name>
    <name type="synonym">Neptunus trituberculatus</name>
    <dbReference type="NCBI Taxonomy" id="210409"/>
    <lineage>
        <taxon>Eukaryota</taxon>
        <taxon>Metazoa</taxon>
        <taxon>Ecdysozoa</taxon>
        <taxon>Arthropoda</taxon>
        <taxon>Crustacea</taxon>
        <taxon>Multicrustacea</taxon>
        <taxon>Malacostraca</taxon>
        <taxon>Eumalacostraca</taxon>
        <taxon>Eucarida</taxon>
        <taxon>Decapoda</taxon>
        <taxon>Pleocyemata</taxon>
        <taxon>Brachyura</taxon>
        <taxon>Eubrachyura</taxon>
        <taxon>Portunoidea</taxon>
        <taxon>Portunidae</taxon>
        <taxon>Portuninae</taxon>
        <taxon>Portunus</taxon>
    </lineage>
</organism>
<evidence type="ECO:0000313" key="1">
    <source>
        <dbReference type="EMBL" id="MPC32276.1"/>
    </source>
</evidence>
<dbReference type="AlphaFoldDB" id="A0A5B7EGB3"/>
<accession>A0A5B7EGB3</accession>
<evidence type="ECO:0000313" key="2">
    <source>
        <dbReference type="Proteomes" id="UP000324222"/>
    </source>
</evidence>
<protein>
    <submittedName>
        <fullName evidence="1">Uncharacterized protein</fullName>
    </submittedName>
</protein>
<dbReference type="EMBL" id="VSRR010002598">
    <property type="protein sequence ID" value="MPC32276.1"/>
    <property type="molecule type" value="Genomic_DNA"/>
</dbReference>
<comment type="caution">
    <text evidence="1">The sequence shown here is derived from an EMBL/GenBank/DDBJ whole genome shotgun (WGS) entry which is preliminary data.</text>
</comment>